<comment type="similarity">
    <text evidence="2 7">Belongs to the FHIPEP (flagella/HR/invasion proteins export pore) family.</text>
</comment>
<dbReference type="Proteomes" id="UP000251800">
    <property type="component" value="Unassembled WGS sequence"/>
</dbReference>
<feature type="transmembrane region" description="Helical" evidence="7">
    <location>
        <begin position="254"/>
        <end position="275"/>
    </location>
</feature>
<dbReference type="AlphaFoldDB" id="A0A383XQQ9"/>
<feature type="transmembrane region" description="Helical" evidence="7">
    <location>
        <begin position="296"/>
        <end position="329"/>
    </location>
</feature>
<sequence length="696" mass="74793">MSEPSKSLALPPAVAPLVHAVKNGLAVPLMVMMMLAMMVVPLAPIALDGLFTFNIALSICILLAVIYVMRPLDFSVFPSILLVVTLLRLALNVASTRVVLLNGHEGPGAAGNVIEAFGNFVIGGNYAVGIVVFIILTIINFVVVTKGAERISEVSARFTLDSMPGKQMAIDADLNAGLLTRDEAVARREEVREEADFYGSMDGASKFVRGDALAGVLILLINLVGGLGIGMMQHGLDLSTAMQNYTLLTIGDGLVAQLPSLLLATAVAMLVTRMSRSESMGNQVTAQVFAKPQTLIVTATILTICGLIPGMPNLVFLTLGAAAGGLAWWMHQRAKAPAPVDAEQPETEEAPEDAEVSWDDVRPTDALSLEVGYRLIPLVDIRQGGELVRRIRGVRKKSTHELGFLVPAVHIRDNLELPPNGYRLCVNGVPVSEESVHADRLMALNPGQVFGQVEGIKGRDPAFGLEAVWIEQGVRTDALSKGWTVVDPGTVVATHIGHIIHSRAHELLGHDEVQNLLENLSESSPRLVEDLVPKLLPLTVVVKVLQNLLEEGIAVRSFKQIAESLAEQARQSQDPDILTAHVRVALGQQIVQQINGLEPELPVLTLAQPLEQLLQESMQQDAAAIEPGLAERMHQSIAEWVERQQGQGQTPVLLVPQAIRSSLARFLRYAAPGLNVLAYNEVPQGKQLKLVGSVGA</sequence>
<dbReference type="Gene3D" id="3.40.30.60">
    <property type="entry name" value="FHIPEP family, domain 1"/>
    <property type="match status" value="1"/>
</dbReference>
<dbReference type="Gene3D" id="1.10.8.540">
    <property type="entry name" value="FHIPEP family, domain 3"/>
    <property type="match status" value="1"/>
</dbReference>
<dbReference type="InterPro" id="IPR042193">
    <property type="entry name" value="FHIPEP_3"/>
</dbReference>
<evidence type="ECO:0000256" key="1">
    <source>
        <dbReference type="ARBA" id="ARBA00004651"/>
    </source>
</evidence>
<dbReference type="EMBL" id="QEQK01000015">
    <property type="protein sequence ID" value="PWN54963.1"/>
    <property type="molecule type" value="Genomic_DNA"/>
</dbReference>
<feature type="transmembrane region" description="Helical" evidence="7">
    <location>
        <begin position="120"/>
        <end position="143"/>
    </location>
</feature>
<feature type="transmembrane region" description="Helical" evidence="7">
    <location>
        <begin position="80"/>
        <end position="100"/>
    </location>
</feature>
<evidence type="ECO:0000313" key="10">
    <source>
        <dbReference type="Proteomes" id="UP000251800"/>
    </source>
</evidence>
<keyword evidence="9" id="KW-0969">Cilium</keyword>
<keyword evidence="7" id="KW-0813">Transport</keyword>
<keyword evidence="7" id="KW-1006">Bacterial flagellum protein export</keyword>
<keyword evidence="3 7" id="KW-1003">Cell membrane</keyword>
<dbReference type="InterPro" id="IPR025505">
    <property type="entry name" value="FHIPEP_CS"/>
</dbReference>
<accession>A0A383XQQ9</accession>
<comment type="caution">
    <text evidence="9">The sequence shown here is derived from an EMBL/GenBank/DDBJ whole genome shotgun (WGS) entry which is preliminary data.</text>
</comment>
<gene>
    <name evidence="7 9" type="primary">flhA</name>
    <name evidence="9" type="ORF">DEH80_14580</name>
</gene>
<dbReference type="InterPro" id="IPR042194">
    <property type="entry name" value="FHIPEP_1"/>
</dbReference>
<evidence type="ECO:0000256" key="3">
    <source>
        <dbReference type="ARBA" id="ARBA00022475"/>
    </source>
</evidence>
<dbReference type="Pfam" id="PF00771">
    <property type="entry name" value="FHIPEP"/>
    <property type="match status" value="1"/>
</dbReference>
<comment type="function">
    <text evidence="7">Required for formation of the rod structure of the flagellar apparatus. Together with FliI and FliH, may constitute the export apparatus of flagellin.</text>
</comment>
<evidence type="ECO:0000256" key="4">
    <source>
        <dbReference type="ARBA" id="ARBA00022692"/>
    </source>
</evidence>
<comment type="subcellular location">
    <subcellularLocation>
        <location evidence="1 7">Cell membrane</location>
        <topology evidence="1 7">Multi-pass membrane protein</topology>
    </subcellularLocation>
</comment>
<dbReference type="RefSeq" id="WP_109721253.1">
    <property type="nucleotide sequence ID" value="NZ_QEQK01000015.1"/>
</dbReference>
<keyword evidence="9" id="KW-0966">Cell projection</keyword>
<evidence type="ECO:0000256" key="6">
    <source>
        <dbReference type="ARBA" id="ARBA00023136"/>
    </source>
</evidence>
<evidence type="ECO:0000256" key="8">
    <source>
        <dbReference type="SAM" id="MobiDB-lite"/>
    </source>
</evidence>
<dbReference type="NCBIfam" id="TIGR01398">
    <property type="entry name" value="FlhA"/>
    <property type="match status" value="1"/>
</dbReference>
<dbReference type="PIRSF" id="PIRSF005419">
    <property type="entry name" value="FlhA"/>
    <property type="match status" value="1"/>
</dbReference>
<dbReference type="PANTHER" id="PTHR30161">
    <property type="entry name" value="FLAGELLAR EXPORT PROTEIN, MEMBRANE FLHA SUBUNIT-RELATED"/>
    <property type="match status" value="1"/>
</dbReference>
<protein>
    <recommendedName>
        <fullName evidence="7">Flagellar biosynthesis protein FlhA</fullName>
    </recommendedName>
</protein>
<dbReference type="OrthoDB" id="9759185at2"/>
<feature type="transmembrane region" description="Helical" evidence="7">
    <location>
        <begin position="25"/>
        <end position="43"/>
    </location>
</feature>
<proteinExistence type="inferred from homology"/>
<dbReference type="InterPro" id="IPR001712">
    <property type="entry name" value="T3SS_FHIPEP"/>
</dbReference>
<keyword evidence="10" id="KW-1185">Reference proteome</keyword>
<dbReference type="PANTHER" id="PTHR30161:SF1">
    <property type="entry name" value="FLAGELLAR BIOSYNTHESIS PROTEIN FLHA-RELATED"/>
    <property type="match status" value="1"/>
</dbReference>
<keyword evidence="9" id="KW-0282">Flagellum</keyword>
<evidence type="ECO:0000256" key="7">
    <source>
        <dbReference type="RuleBase" id="RU364093"/>
    </source>
</evidence>
<evidence type="ECO:0000256" key="5">
    <source>
        <dbReference type="ARBA" id="ARBA00022989"/>
    </source>
</evidence>
<evidence type="ECO:0000256" key="2">
    <source>
        <dbReference type="ARBA" id="ARBA00008835"/>
    </source>
</evidence>
<dbReference type="PROSITE" id="PS00994">
    <property type="entry name" value="FHIPEP"/>
    <property type="match status" value="1"/>
</dbReference>
<name>A0A383XQQ9_9GAMM</name>
<dbReference type="GO" id="GO:0009306">
    <property type="term" value="P:protein secretion"/>
    <property type="evidence" value="ECO:0007669"/>
    <property type="project" value="InterPro"/>
</dbReference>
<reference evidence="9 10" key="1">
    <citation type="submission" date="2018-05" db="EMBL/GenBank/DDBJ databases">
        <title>Abyssibacter profundi OUC007T gen. nov., sp. nov, a marine bacterium isolated from seawater of the Mariana Trench.</title>
        <authorList>
            <person name="Zhou S."/>
        </authorList>
    </citation>
    <scope>NUCLEOTIDE SEQUENCE [LARGE SCALE GENOMIC DNA]</scope>
    <source>
        <strain evidence="9 10">OUC007</strain>
    </source>
</reference>
<dbReference type="InterPro" id="IPR042196">
    <property type="entry name" value="FHIPEP_4"/>
</dbReference>
<dbReference type="InterPro" id="IPR006301">
    <property type="entry name" value="FlhA"/>
</dbReference>
<keyword evidence="7" id="KW-1005">Bacterial flagellum biogenesis</keyword>
<feature type="transmembrane region" description="Helical" evidence="7">
    <location>
        <begin position="212"/>
        <end position="234"/>
    </location>
</feature>
<feature type="transmembrane region" description="Helical" evidence="7">
    <location>
        <begin position="49"/>
        <end position="68"/>
    </location>
</feature>
<keyword evidence="7" id="KW-0653">Protein transport</keyword>
<feature type="compositionally biased region" description="Acidic residues" evidence="8">
    <location>
        <begin position="343"/>
        <end position="358"/>
    </location>
</feature>
<dbReference type="GO" id="GO:0005886">
    <property type="term" value="C:plasma membrane"/>
    <property type="evidence" value="ECO:0007669"/>
    <property type="project" value="UniProtKB-SubCell"/>
</dbReference>
<evidence type="ECO:0000313" key="9">
    <source>
        <dbReference type="EMBL" id="PWN54963.1"/>
    </source>
</evidence>
<feature type="region of interest" description="Disordered" evidence="8">
    <location>
        <begin position="337"/>
        <end position="358"/>
    </location>
</feature>
<dbReference type="PRINTS" id="PR00949">
    <property type="entry name" value="TYPE3IMAPROT"/>
</dbReference>
<keyword evidence="6 7" id="KW-0472">Membrane</keyword>
<keyword evidence="4 7" id="KW-0812">Transmembrane</keyword>
<dbReference type="GO" id="GO:0044780">
    <property type="term" value="P:bacterial-type flagellum assembly"/>
    <property type="evidence" value="ECO:0007669"/>
    <property type="project" value="InterPro"/>
</dbReference>
<organism evidence="9 10">
    <name type="scientific">Abyssibacter profundi</name>
    <dbReference type="NCBI Taxonomy" id="2182787"/>
    <lineage>
        <taxon>Bacteria</taxon>
        <taxon>Pseudomonadati</taxon>
        <taxon>Pseudomonadota</taxon>
        <taxon>Gammaproteobacteria</taxon>
        <taxon>Chromatiales</taxon>
        <taxon>Oceanococcaceae</taxon>
        <taxon>Abyssibacter</taxon>
    </lineage>
</organism>
<dbReference type="Gene3D" id="3.40.50.12790">
    <property type="entry name" value="FHIPEP family, domain 4"/>
    <property type="match status" value="1"/>
</dbReference>
<keyword evidence="5 7" id="KW-1133">Transmembrane helix</keyword>